<gene>
    <name evidence="1" type="ORF">S01H1_81801</name>
</gene>
<name>X0ZA63_9ZZZZ</name>
<protein>
    <recommendedName>
        <fullName evidence="2">Glycosyltransferase subfamily 4-like N-terminal domain-containing protein</fullName>
    </recommendedName>
</protein>
<dbReference type="Gene3D" id="3.40.50.2000">
    <property type="entry name" value="Glycogen Phosphorylase B"/>
    <property type="match status" value="1"/>
</dbReference>
<reference evidence="1" key="1">
    <citation type="journal article" date="2014" name="Front. Microbiol.">
        <title>High frequency of phylogenetically diverse reductive dehalogenase-homologous genes in deep subseafloor sedimentary metagenomes.</title>
        <authorList>
            <person name="Kawai M."/>
            <person name="Futagami T."/>
            <person name="Toyoda A."/>
            <person name="Takaki Y."/>
            <person name="Nishi S."/>
            <person name="Hori S."/>
            <person name="Arai W."/>
            <person name="Tsubouchi T."/>
            <person name="Morono Y."/>
            <person name="Uchiyama I."/>
            <person name="Ito T."/>
            <person name="Fujiyama A."/>
            <person name="Inagaki F."/>
            <person name="Takami H."/>
        </authorList>
    </citation>
    <scope>NUCLEOTIDE SEQUENCE</scope>
    <source>
        <strain evidence="1">Expedition CK06-06</strain>
    </source>
</reference>
<evidence type="ECO:0008006" key="2">
    <source>
        <dbReference type="Google" id="ProtNLM"/>
    </source>
</evidence>
<organism evidence="1">
    <name type="scientific">marine sediment metagenome</name>
    <dbReference type="NCBI Taxonomy" id="412755"/>
    <lineage>
        <taxon>unclassified sequences</taxon>
        <taxon>metagenomes</taxon>
        <taxon>ecological metagenomes</taxon>
    </lineage>
</organism>
<dbReference type="EMBL" id="BARS01055402">
    <property type="protein sequence ID" value="GAG45316.1"/>
    <property type="molecule type" value="Genomic_DNA"/>
</dbReference>
<proteinExistence type="predicted"/>
<sequence length="161" mass="18340">MKVLALVQSPDHVCCRYRIAPFGWALAERGLHLEVAPLEKGTLRRVGQLRAARRADVIILQRKLLPLWQLGILRRAARGLVYDVDDALFQRDSYSRKSPQSHTRLARFWATVYAADRVIAGNEYLHRRAASYVDPGRVQVVPTCVQPELYRTARHGRRGSA</sequence>
<accession>X0ZA63</accession>
<evidence type="ECO:0000313" key="1">
    <source>
        <dbReference type="EMBL" id="GAG45316.1"/>
    </source>
</evidence>
<dbReference type="AlphaFoldDB" id="X0ZA63"/>
<feature type="non-terminal residue" evidence="1">
    <location>
        <position position="161"/>
    </location>
</feature>
<dbReference type="SUPFAM" id="SSF53756">
    <property type="entry name" value="UDP-Glycosyltransferase/glycogen phosphorylase"/>
    <property type="match status" value="1"/>
</dbReference>
<comment type="caution">
    <text evidence="1">The sequence shown here is derived from an EMBL/GenBank/DDBJ whole genome shotgun (WGS) entry which is preliminary data.</text>
</comment>